<dbReference type="PANTHER" id="PTHR24543">
    <property type="entry name" value="MULTICOPPER OXIDASE-RELATED"/>
    <property type="match status" value="1"/>
</dbReference>
<organism evidence="2 3">
    <name type="scientific">Poecilia reticulata</name>
    <name type="common">Guppy</name>
    <name type="synonym">Acanthophacelus reticulatus</name>
    <dbReference type="NCBI Taxonomy" id="8081"/>
    <lineage>
        <taxon>Eukaryota</taxon>
        <taxon>Metazoa</taxon>
        <taxon>Chordata</taxon>
        <taxon>Craniata</taxon>
        <taxon>Vertebrata</taxon>
        <taxon>Euteleostomi</taxon>
        <taxon>Actinopterygii</taxon>
        <taxon>Neopterygii</taxon>
        <taxon>Teleostei</taxon>
        <taxon>Neoteleostei</taxon>
        <taxon>Acanthomorphata</taxon>
        <taxon>Ovalentaria</taxon>
        <taxon>Atherinomorphae</taxon>
        <taxon>Cyprinodontiformes</taxon>
        <taxon>Poeciliidae</taxon>
        <taxon>Poeciliinae</taxon>
        <taxon>Poecilia</taxon>
    </lineage>
</organism>
<dbReference type="PROSITE" id="PS50022">
    <property type="entry name" value="FA58C_3"/>
    <property type="match status" value="1"/>
</dbReference>
<dbReference type="Gene3D" id="2.60.120.260">
    <property type="entry name" value="Galactose-binding domain-like"/>
    <property type="match status" value="1"/>
</dbReference>
<reference evidence="3" key="1">
    <citation type="submission" date="2013-11" db="EMBL/GenBank/DDBJ databases">
        <title>The genomic landscape of the Guanapo guppy.</title>
        <authorList>
            <person name="Kuenstner A."/>
            <person name="Dreyer C."/>
        </authorList>
    </citation>
    <scope>NUCLEOTIDE SEQUENCE</scope>
    <source>
        <strain evidence="3">Guanapo</strain>
    </source>
</reference>
<dbReference type="OMA" id="MTSISCP"/>
<proteinExistence type="predicted"/>
<reference evidence="2" key="3">
    <citation type="submission" date="2025-09" db="UniProtKB">
        <authorList>
            <consortium name="Ensembl"/>
        </authorList>
    </citation>
    <scope>IDENTIFICATION</scope>
    <source>
        <strain evidence="2">Guanapo</strain>
    </source>
</reference>
<evidence type="ECO:0000313" key="3">
    <source>
        <dbReference type="Proteomes" id="UP000242638"/>
    </source>
</evidence>
<dbReference type="AlphaFoldDB" id="A0A3P9N6S8"/>
<dbReference type="GeneTree" id="ENSGT00940000166846"/>
<accession>A0A3P9N6S8</accession>
<reference evidence="2" key="2">
    <citation type="submission" date="2025-08" db="UniProtKB">
        <authorList>
            <consortium name="Ensembl"/>
        </authorList>
    </citation>
    <scope>IDENTIFICATION</scope>
    <source>
        <strain evidence="2">Guanapo</strain>
    </source>
</reference>
<evidence type="ECO:0000259" key="1">
    <source>
        <dbReference type="PROSITE" id="PS50022"/>
    </source>
</evidence>
<dbReference type="Ensembl" id="ENSPRET00000005360.1">
    <property type="protein sequence ID" value="ENSPREP00000005291.1"/>
    <property type="gene ID" value="ENSPREG00000003683.1"/>
</dbReference>
<dbReference type="Pfam" id="PF00754">
    <property type="entry name" value="F5_F8_type_C"/>
    <property type="match status" value="1"/>
</dbReference>
<evidence type="ECO:0000313" key="2">
    <source>
        <dbReference type="Ensembl" id="ENSPREP00000005291.1"/>
    </source>
</evidence>
<sequence length="199" mass="22247">MEIADLCYCMTHCNQYHLIRKYGYDFVCFTGSCTVEGVLPQYRKACDNRPFCFAYAHVEKDPLCLHCLGVEDGNITDFQLSASSSIGAFTADKARLNGNSCWMPSGTSSSWIQANLGETRKVTGIVIQGCPQNDHWVTKYKLQHSMDGASWTDYTADGDVSKTGFVLHLLRENICISRIDLFLHLKMTSISCPVLSLHI</sequence>
<feature type="domain" description="F5/8 type C" evidence="1">
    <location>
        <begin position="64"/>
        <end position="154"/>
    </location>
</feature>
<dbReference type="SUPFAM" id="SSF49785">
    <property type="entry name" value="Galactose-binding domain-like"/>
    <property type="match status" value="1"/>
</dbReference>
<keyword evidence="3" id="KW-1185">Reference proteome</keyword>
<protein>
    <recommendedName>
        <fullName evidence="1">F5/8 type C domain-containing protein</fullName>
    </recommendedName>
</protein>
<name>A0A3P9N6S8_POERE</name>
<dbReference type="InterPro" id="IPR008979">
    <property type="entry name" value="Galactose-bd-like_sf"/>
</dbReference>
<dbReference type="Proteomes" id="UP000242638">
    <property type="component" value="Unassembled WGS sequence"/>
</dbReference>
<dbReference type="PANTHER" id="PTHR24543:SF317">
    <property type="entry name" value="LACTADHERIN"/>
    <property type="match status" value="1"/>
</dbReference>
<dbReference type="InterPro" id="IPR000421">
    <property type="entry name" value="FA58C"/>
</dbReference>